<dbReference type="EnsemblMetazoa" id="SCAU011633-RB">
    <property type="protein sequence ID" value="SCAU011633-PB"/>
    <property type="gene ID" value="SCAU011633"/>
</dbReference>
<dbReference type="GO" id="GO:0000122">
    <property type="term" value="P:negative regulation of transcription by RNA polymerase II"/>
    <property type="evidence" value="ECO:0007669"/>
    <property type="project" value="TreeGrafter"/>
</dbReference>
<dbReference type="Pfam" id="PF00505">
    <property type="entry name" value="HMG_box"/>
    <property type="match status" value="1"/>
</dbReference>
<evidence type="ECO:0000313" key="8">
    <source>
        <dbReference type="Proteomes" id="UP000095300"/>
    </source>
</evidence>
<feature type="DNA-binding region" description="HMG box" evidence="4">
    <location>
        <begin position="255"/>
        <end position="323"/>
    </location>
</feature>
<evidence type="ECO:0000256" key="1">
    <source>
        <dbReference type="ARBA" id="ARBA00004123"/>
    </source>
</evidence>
<evidence type="ECO:0000259" key="6">
    <source>
        <dbReference type="PROSITE" id="PS50118"/>
    </source>
</evidence>
<dbReference type="SUPFAM" id="SSF47095">
    <property type="entry name" value="HMG-box"/>
    <property type="match status" value="1"/>
</dbReference>
<keyword evidence="2 4" id="KW-0238">DNA-binding</keyword>
<feature type="region of interest" description="Disordered" evidence="5">
    <location>
        <begin position="566"/>
        <end position="588"/>
    </location>
</feature>
<feature type="region of interest" description="Disordered" evidence="5">
    <location>
        <begin position="478"/>
        <end position="545"/>
    </location>
</feature>
<dbReference type="STRING" id="35570.A0A1I8PVW6"/>
<dbReference type="GO" id="GO:0000978">
    <property type="term" value="F:RNA polymerase II cis-regulatory region sequence-specific DNA binding"/>
    <property type="evidence" value="ECO:0007669"/>
    <property type="project" value="TreeGrafter"/>
</dbReference>
<dbReference type="PROSITE" id="PS50118">
    <property type="entry name" value="HMG_BOX_2"/>
    <property type="match status" value="1"/>
</dbReference>
<protein>
    <recommendedName>
        <fullName evidence="6">HMG box domain-containing protein</fullName>
    </recommendedName>
</protein>
<evidence type="ECO:0000313" key="7">
    <source>
        <dbReference type="EnsemblMetazoa" id="SCAU011633-PA"/>
    </source>
</evidence>
<evidence type="ECO:0000256" key="5">
    <source>
        <dbReference type="SAM" id="MobiDB-lite"/>
    </source>
</evidence>
<dbReference type="AlphaFoldDB" id="A0A1I8PVW6"/>
<dbReference type="InterPro" id="IPR009071">
    <property type="entry name" value="HMG_box_dom"/>
</dbReference>
<dbReference type="InterPro" id="IPR036910">
    <property type="entry name" value="HMG_box_dom_sf"/>
</dbReference>
<accession>A0A1I8PVW6</accession>
<dbReference type="PANTHER" id="PTHR10270">
    <property type="entry name" value="SOX TRANSCRIPTION FACTOR"/>
    <property type="match status" value="1"/>
</dbReference>
<dbReference type="VEuPathDB" id="VectorBase:SCAU011633"/>
<dbReference type="GO" id="GO:0001228">
    <property type="term" value="F:DNA-binding transcription activator activity, RNA polymerase II-specific"/>
    <property type="evidence" value="ECO:0007669"/>
    <property type="project" value="TreeGrafter"/>
</dbReference>
<dbReference type="GO" id="GO:0007420">
    <property type="term" value="P:brain development"/>
    <property type="evidence" value="ECO:0007669"/>
    <property type="project" value="TreeGrafter"/>
</dbReference>
<dbReference type="Gene3D" id="1.10.30.10">
    <property type="entry name" value="High mobility group box domain"/>
    <property type="match status" value="1"/>
</dbReference>
<dbReference type="FunFam" id="1.10.30.10:FF:000002">
    <property type="entry name" value="transcription factor Sox-2"/>
    <property type="match status" value="1"/>
</dbReference>
<dbReference type="GO" id="GO:0030182">
    <property type="term" value="P:neuron differentiation"/>
    <property type="evidence" value="ECO:0007669"/>
    <property type="project" value="TreeGrafter"/>
</dbReference>
<feature type="compositionally biased region" description="Low complexity" evidence="5">
    <location>
        <begin position="499"/>
        <end position="509"/>
    </location>
</feature>
<reference evidence="7" key="2">
    <citation type="submission" date="2020-05" db="UniProtKB">
        <authorList>
            <consortium name="EnsemblMetazoa"/>
        </authorList>
    </citation>
    <scope>IDENTIFICATION</scope>
    <source>
        <strain evidence="7">USDA</strain>
    </source>
</reference>
<keyword evidence="3 4" id="KW-0539">Nucleus</keyword>
<reference evidence="8" key="1">
    <citation type="submission" date="2015-05" db="EMBL/GenBank/DDBJ databases">
        <authorList>
            <person name="Wilson R.K."/>
            <person name="Warren W.C."/>
            <person name="Olafson P."/>
        </authorList>
    </citation>
    <scope>NUCLEOTIDE SEQUENCE [LARGE SCALE GENOMIC DNA]</scope>
    <source>
        <strain evidence="8">USDA</strain>
    </source>
</reference>
<proteinExistence type="predicted"/>
<dbReference type="PANTHER" id="PTHR10270:SF322">
    <property type="entry name" value="SOX21B, ISOFORM C"/>
    <property type="match status" value="1"/>
</dbReference>
<feature type="compositionally biased region" description="Low complexity" evidence="5">
    <location>
        <begin position="79"/>
        <end position="96"/>
    </location>
</feature>
<gene>
    <name evidence="7" type="primary">106096205</name>
</gene>
<comment type="subcellular location">
    <subcellularLocation>
        <location evidence="1">Nucleus</location>
    </subcellularLocation>
</comment>
<feature type="compositionally biased region" description="Low complexity" evidence="5">
    <location>
        <begin position="128"/>
        <end position="152"/>
    </location>
</feature>
<dbReference type="InterPro" id="IPR050140">
    <property type="entry name" value="SRY-related_HMG-box_TF-like"/>
</dbReference>
<name>A0A1I8PVW6_STOCA</name>
<evidence type="ECO:0000256" key="3">
    <source>
        <dbReference type="ARBA" id="ARBA00023242"/>
    </source>
</evidence>
<dbReference type="GO" id="GO:0005634">
    <property type="term" value="C:nucleus"/>
    <property type="evidence" value="ECO:0007669"/>
    <property type="project" value="UniProtKB-SubCell"/>
</dbReference>
<dbReference type="EnsemblMetazoa" id="SCAU011633-RA">
    <property type="protein sequence ID" value="SCAU011633-PA"/>
    <property type="gene ID" value="SCAU011633"/>
</dbReference>
<keyword evidence="8" id="KW-1185">Reference proteome</keyword>
<organism evidence="7 8">
    <name type="scientific">Stomoxys calcitrans</name>
    <name type="common">Stable fly</name>
    <name type="synonym">Conops calcitrans</name>
    <dbReference type="NCBI Taxonomy" id="35570"/>
    <lineage>
        <taxon>Eukaryota</taxon>
        <taxon>Metazoa</taxon>
        <taxon>Ecdysozoa</taxon>
        <taxon>Arthropoda</taxon>
        <taxon>Hexapoda</taxon>
        <taxon>Insecta</taxon>
        <taxon>Pterygota</taxon>
        <taxon>Neoptera</taxon>
        <taxon>Endopterygota</taxon>
        <taxon>Diptera</taxon>
        <taxon>Brachycera</taxon>
        <taxon>Muscomorpha</taxon>
        <taxon>Muscoidea</taxon>
        <taxon>Muscidae</taxon>
        <taxon>Stomoxys</taxon>
    </lineage>
</organism>
<dbReference type="KEGG" id="scac:106096205"/>
<dbReference type="OrthoDB" id="6247875at2759"/>
<feature type="region of interest" description="Disordered" evidence="5">
    <location>
        <begin position="74"/>
        <end position="110"/>
    </location>
</feature>
<dbReference type="SMART" id="SM00398">
    <property type="entry name" value="HMG"/>
    <property type="match status" value="1"/>
</dbReference>
<feature type="compositionally biased region" description="Polar residues" evidence="5">
    <location>
        <begin position="97"/>
        <end position="110"/>
    </location>
</feature>
<feature type="compositionally biased region" description="Low complexity" evidence="5">
    <location>
        <begin position="566"/>
        <end position="586"/>
    </location>
</feature>
<evidence type="ECO:0000256" key="4">
    <source>
        <dbReference type="PROSITE-ProRule" id="PRU00267"/>
    </source>
</evidence>
<dbReference type="Proteomes" id="UP000095300">
    <property type="component" value="Unassembled WGS sequence"/>
</dbReference>
<dbReference type="CDD" id="cd01388">
    <property type="entry name" value="HMG-box_SoxB"/>
    <property type="match status" value="1"/>
</dbReference>
<evidence type="ECO:0000256" key="2">
    <source>
        <dbReference type="ARBA" id="ARBA00023125"/>
    </source>
</evidence>
<feature type="domain" description="HMG box" evidence="6">
    <location>
        <begin position="255"/>
        <end position="323"/>
    </location>
</feature>
<sequence length="597" mass="63961">MMEHIPSISLPGISIAHPLSISSGQTLGNHFGSNSVVSSSTGSHIEQLAAAVHHHHHNNQAGLQQGNTNNGISLNSLCGLQSQHSSSPSTSLSGPSNTVASSPSLSQNNQQISPAHNYILHHAHHSSHLQSAGSLHHNNPASVHSHSLAVSSRSLPLRPADHITAHLQNNITHSHIPGESSSGASSVTSSAISSANSSAMAAAAAAHLHHSTQSSQMSNLHQNMGTLMNSGGSASDVFFSLMIQNTTKRQNEEHIKRPMNAFMVWSRLQRRKIAQDNPKMHNSEISKRLGAEWKLLTEDEKRPFIDEAKRLRAMHMKEHPDYKYRPRRKPKALRRDGYPYPMPYPSVPVEALRAGITPSYFAPGPAAAAAYHLGSHLTQTNPPTSQSSISAQMEVPKFALDRNSYLTSAASAGSLYESSKAAQASAAYSAYLDPSVLTKAYFDSKMYQDRAANYAFDISKIYGAQQHNPTAVAAAAAHQHHHQQQQHLLNGLGIPSPHNNNASSNSNTNIDDRDNSPPHLETGGNSSGGPIGGIADSKSHLHSPNDSQLEYSQYAQYNQGAGNFNNNALSATAPPANSSSVSSASSGDFRRPLTVIF</sequence>
<feature type="region of interest" description="Disordered" evidence="5">
    <location>
        <begin position="125"/>
        <end position="152"/>
    </location>
</feature>